<keyword evidence="1" id="KW-0175">Coiled coil</keyword>
<name>A0A5R8K9G5_9BACT</name>
<gene>
    <name evidence="2" type="ORF">FEM03_24205</name>
</gene>
<dbReference type="Gene3D" id="1.10.10.60">
    <property type="entry name" value="Homeodomain-like"/>
    <property type="match status" value="1"/>
</dbReference>
<dbReference type="GO" id="GO:0004803">
    <property type="term" value="F:transposase activity"/>
    <property type="evidence" value="ECO:0007669"/>
    <property type="project" value="InterPro"/>
</dbReference>
<accession>A0A5R8K9G5</accession>
<dbReference type="SUPFAM" id="SSF46689">
    <property type="entry name" value="Homeodomain-like"/>
    <property type="match status" value="1"/>
</dbReference>
<proteinExistence type="predicted"/>
<dbReference type="PANTHER" id="PTHR33215">
    <property type="entry name" value="PROTEIN DISTAL ANTENNA"/>
    <property type="match status" value="1"/>
</dbReference>
<dbReference type="AlphaFoldDB" id="A0A5R8K9G5"/>
<dbReference type="OrthoDB" id="196838at2"/>
<sequence length="104" mass="11396">MTSKPRKRYTAEFKAQAVELINTGRPVSQIAEELCVSTHLLYSWKQAAALPQLASEGARAVGEGDAADELRTLRRELARLRVENDILKKAAIILGTKPQPNSAP</sequence>
<dbReference type="EMBL" id="VAUV01000044">
    <property type="protein sequence ID" value="TLD68149.1"/>
    <property type="molecule type" value="Genomic_DNA"/>
</dbReference>
<dbReference type="PANTHER" id="PTHR33215:SF13">
    <property type="entry name" value="PROTEIN DISTAL ANTENNA"/>
    <property type="match status" value="1"/>
</dbReference>
<evidence type="ECO:0000313" key="3">
    <source>
        <dbReference type="Proteomes" id="UP000306196"/>
    </source>
</evidence>
<dbReference type="InterPro" id="IPR009057">
    <property type="entry name" value="Homeodomain-like_sf"/>
</dbReference>
<protein>
    <submittedName>
        <fullName evidence="2">Transposase</fullName>
    </submittedName>
</protein>
<dbReference type="GO" id="GO:0006313">
    <property type="term" value="P:DNA transposition"/>
    <property type="evidence" value="ECO:0007669"/>
    <property type="project" value="InterPro"/>
</dbReference>
<evidence type="ECO:0000313" key="2">
    <source>
        <dbReference type="EMBL" id="TLD68149.1"/>
    </source>
</evidence>
<organism evidence="2 3">
    <name type="scientific">Phragmitibacter flavus</name>
    <dbReference type="NCBI Taxonomy" id="2576071"/>
    <lineage>
        <taxon>Bacteria</taxon>
        <taxon>Pseudomonadati</taxon>
        <taxon>Verrucomicrobiota</taxon>
        <taxon>Verrucomicrobiia</taxon>
        <taxon>Verrucomicrobiales</taxon>
        <taxon>Verrucomicrobiaceae</taxon>
        <taxon>Phragmitibacter</taxon>
    </lineage>
</organism>
<dbReference type="RefSeq" id="WP_138089006.1">
    <property type="nucleotide sequence ID" value="NZ_VAUV01000044.1"/>
</dbReference>
<dbReference type="InterPro" id="IPR051839">
    <property type="entry name" value="RD_transcriptional_regulator"/>
</dbReference>
<reference evidence="2 3" key="1">
    <citation type="submission" date="2019-05" db="EMBL/GenBank/DDBJ databases">
        <title>Verrucobacter flavum gen. nov., sp. nov. a new member of the family Verrucomicrobiaceae.</title>
        <authorList>
            <person name="Szuroczki S."/>
            <person name="Abbaszade G."/>
            <person name="Szabo A."/>
            <person name="Felfoldi T."/>
            <person name="Schumann P."/>
            <person name="Boka K."/>
            <person name="Keki Z."/>
            <person name="Toumi M."/>
            <person name="Toth E."/>
        </authorList>
    </citation>
    <scope>NUCLEOTIDE SEQUENCE [LARGE SCALE GENOMIC DNA]</scope>
    <source>
        <strain evidence="2 3">MG-N-17</strain>
    </source>
</reference>
<keyword evidence="3" id="KW-1185">Reference proteome</keyword>
<dbReference type="Pfam" id="PF01527">
    <property type="entry name" value="HTH_Tnp_1"/>
    <property type="match status" value="1"/>
</dbReference>
<dbReference type="InterPro" id="IPR002514">
    <property type="entry name" value="Transposase_8"/>
</dbReference>
<dbReference type="GO" id="GO:0003677">
    <property type="term" value="F:DNA binding"/>
    <property type="evidence" value="ECO:0007669"/>
    <property type="project" value="InterPro"/>
</dbReference>
<dbReference type="Proteomes" id="UP000306196">
    <property type="component" value="Unassembled WGS sequence"/>
</dbReference>
<evidence type="ECO:0000256" key="1">
    <source>
        <dbReference type="SAM" id="Coils"/>
    </source>
</evidence>
<comment type="caution">
    <text evidence="2">The sequence shown here is derived from an EMBL/GenBank/DDBJ whole genome shotgun (WGS) entry which is preliminary data.</text>
</comment>
<feature type="coiled-coil region" evidence="1">
    <location>
        <begin position="63"/>
        <end position="90"/>
    </location>
</feature>